<protein>
    <submittedName>
        <fullName evidence="2">Uncharacterized protein</fullName>
    </submittedName>
</protein>
<evidence type="ECO:0000313" key="2">
    <source>
        <dbReference type="EMBL" id="EPQ55503.1"/>
    </source>
</evidence>
<dbReference type="OrthoDB" id="2692326at2759"/>
<name>S7Q7T3_GLOTA</name>
<accession>S7Q7T3</accession>
<dbReference type="InterPro" id="IPR032675">
    <property type="entry name" value="LRR_dom_sf"/>
</dbReference>
<feature type="compositionally biased region" description="Basic and acidic residues" evidence="1">
    <location>
        <begin position="516"/>
        <end position="528"/>
    </location>
</feature>
<dbReference type="SUPFAM" id="SSF52047">
    <property type="entry name" value="RNI-like"/>
    <property type="match status" value="1"/>
</dbReference>
<dbReference type="Gene3D" id="3.80.10.10">
    <property type="entry name" value="Ribonuclease Inhibitor"/>
    <property type="match status" value="1"/>
</dbReference>
<dbReference type="EMBL" id="KB469301">
    <property type="protein sequence ID" value="EPQ55503.1"/>
    <property type="molecule type" value="Genomic_DNA"/>
</dbReference>
<dbReference type="RefSeq" id="XP_007865590.1">
    <property type="nucleotide sequence ID" value="XM_007867399.1"/>
</dbReference>
<feature type="region of interest" description="Disordered" evidence="1">
    <location>
        <begin position="1"/>
        <end position="91"/>
    </location>
</feature>
<dbReference type="SUPFAM" id="SSF81383">
    <property type="entry name" value="F-box domain"/>
    <property type="match status" value="1"/>
</dbReference>
<dbReference type="Gene3D" id="1.20.1280.50">
    <property type="match status" value="1"/>
</dbReference>
<feature type="compositionally biased region" description="Basic and acidic residues" evidence="1">
    <location>
        <begin position="50"/>
        <end position="59"/>
    </location>
</feature>
<keyword evidence="3" id="KW-1185">Reference proteome</keyword>
<dbReference type="AlphaFoldDB" id="S7Q7T3"/>
<organism evidence="2 3">
    <name type="scientific">Gloeophyllum trabeum (strain ATCC 11539 / FP-39264 / Madison 617)</name>
    <name type="common">Brown rot fungus</name>
    <dbReference type="NCBI Taxonomy" id="670483"/>
    <lineage>
        <taxon>Eukaryota</taxon>
        <taxon>Fungi</taxon>
        <taxon>Dikarya</taxon>
        <taxon>Basidiomycota</taxon>
        <taxon>Agaricomycotina</taxon>
        <taxon>Agaricomycetes</taxon>
        <taxon>Gloeophyllales</taxon>
        <taxon>Gloeophyllaceae</taxon>
        <taxon>Gloeophyllum</taxon>
    </lineage>
</organism>
<evidence type="ECO:0000313" key="3">
    <source>
        <dbReference type="Proteomes" id="UP000030669"/>
    </source>
</evidence>
<gene>
    <name evidence="2" type="ORF">GLOTRDRAFT_93135</name>
</gene>
<proteinExistence type="predicted"/>
<evidence type="ECO:0000256" key="1">
    <source>
        <dbReference type="SAM" id="MobiDB-lite"/>
    </source>
</evidence>
<feature type="region of interest" description="Disordered" evidence="1">
    <location>
        <begin position="507"/>
        <end position="528"/>
    </location>
</feature>
<reference evidence="2 3" key="1">
    <citation type="journal article" date="2012" name="Science">
        <title>The Paleozoic origin of enzymatic lignin decomposition reconstructed from 31 fungal genomes.</title>
        <authorList>
            <person name="Floudas D."/>
            <person name="Binder M."/>
            <person name="Riley R."/>
            <person name="Barry K."/>
            <person name="Blanchette R.A."/>
            <person name="Henrissat B."/>
            <person name="Martinez A.T."/>
            <person name="Otillar R."/>
            <person name="Spatafora J.W."/>
            <person name="Yadav J.S."/>
            <person name="Aerts A."/>
            <person name="Benoit I."/>
            <person name="Boyd A."/>
            <person name="Carlson A."/>
            <person name="Copeland A."/>
            <person name="Coutinho P.M."/>
            <person name="de Vries R.P."/>
            <person name="Ferreira P."/>
            <person name="Findley K."/>
            <person name="Foster B."/>
            <person name="Gaskell J."/>
            <person name="Glotzer D."/>
            <person name="Gorecki P."/>
            <person name="Heitman J."/>
            <person name="Hesse C."/>
            <person name="Hori C."/>
            <person name="Igarashi K."/>
            <person name="Jurgens J.A."/>
            <person name="Kallen N."/>
            <person name="Kersten P."/>
            <person name="Kohler A."/>
            <person name="Kuees U."/>
            <person name="Kumar T.K.A."/>
            <person name="Kuo A."/>
            <person name="LaButti K."/>
            <person name="Larrondo L.F."/>
            <person name="Lindquist E."/>
            <person name="Ling A."/>
            <person name="Lombard V."/>
            <person name="Lucas S."/>
            <person name="Lundell T."/>
            <person name="Martin R."/>
            <person name="McLaughlin D.J."/>
            <person name="Morgenstern I."/>
            <person name="Morin E."/>
            <person name="Murat C."/>
            <person name="Nagy L.G."/>
            <person name="Nolan M."/>
            <person name="Ohm R.A."/>
            <person name="Patyshakuliyeva A."/>
            <person name="Rokas A."/>
            <person name="Ruiz-Duenas F.J."/>
            <person name="Sabat G."/>
            <person name="Salamov A."/>
            <person name="Samejima M."/>
            <person name="Schmutz J."/>
            <person name="Slot J.C."/>
            <person name="St John F."/>
            <person name="Stenlid J."/>
            <person name="Sun H."/>
            <person name="Sun S."/>
            <person name="Syed K."/>
            <person name="Tsang A."/>
            <person name="Wiebenga A."/>
            <person name="Young D."/>
            <person name="Pisabarro A."/>
            <person name="Eastwood D.C."/>
            <person name="Martin F."/>
            <person name="Cullen D."/>
            <person name="Grigoriev I.V."/>
            <person name="Hibbett D.S."/>
        </authorList>
    </citation>
    <scope>NUCLEOTIDE SEQUENCE [LARGE SCALE GENOMIC DNA]</scope>
    <source>
        <strain evidence="2 3">ATCC 11539</strain>
    </source>
</reference>
<dbReference type="HOGENOM" id="CLU_395896_0_0_1"/>
<dbReference type="Proteomes" id="UP000030669">
    <property type="component" value="Unassembled WGS sequence"/>
</dbReference>
<dbReference type="KEGG" id="gtr:GLOTRDRAFT_93135"/>
<dbReference type="InterPro" id="IPR036047">
    <property type="entry name" value="F-box-like_dom_sf"/>
</dbReference>
<sequence>MCRGSVHVGAPTRDGDAATAALTGGGESGTGSTNEGREGSRATPDVVFRQQKESSELLRSDSAYEIQGTTASEIPRTGLTQRPESASDNPATSIDASVIIKASTMAMTLMTCAHDHGGTTAKTRISPVVGDVTSNRSRKIIRTPYPTQYQCVSASTPRALYVVIVHQFSYLSLSVQTTRQSFTSTTPSPLLEDRTKFAMKLFEYERRLFKGICGRSLDRIFRRIRLDSVTARNLNDIDERIAQVEQDLLILKRERNKLLPVARLPDELALRIINQAWADAAHSQPTFLVQITHVCNHWRELALRSPLLWARVPLYNKRYVSMAMERSSECQHPTSNPLFMKLKGKKAPQLESLTLSAPISFYDMPLPVFSKLEYPRLREVDACNFNTKSSSRYFVPSLTSLSISESFLNPSDLLSILHSLPQLEDLRLDLLVPARPQRDHDLLAQAQLPPMEMPNLRHLFVKAELTPCSIILVNLASLPVVTEVEVVVLDGDPLRILQQRRDGQKPITISQRGAKRRDDRSDADGDSKEMMQTVSEILLPPSLEYLQVKTPLASAEWRRQFGHLANVTRLCVSGADDGFFHALSGIHDLATGIDGEKEREGLEGWSSTEPDTMRLFPRLQHLMIEEDDNSLYDDVWVKKLAKMLGSRKTNGSEVERLDIRGLEECSGQYEALLRDASREVTLRPPLEIHVQEESEQ</sequence>
<dbReference type="GeneID" id="19309449"/>
<feature type="compositionally biased region" description="Polar residues" evidence="1">
    <location>
        <begin position="67"/>
        <end position="91"/>
    </location>
</feature>